<dbReference type="SUPFAM" id="SSF54791">
    <property type="entry name" value="Eukaryotic type KH-domain (KH-domain type I)"/>
    <property type="match status" value="1"/>
</dbReference>
<dbReference type="SMART" id="SM00322">
    <property type="entry name" value="KH"/>
    <property type="match status" value="1"/>
</dbReference>
<keyword evidence="6" id="KW-1185">Reference proteome</keyword>
<keyword evidence="1" id="KW-0677">Repeat</keyword>
<accession>A0AAD3TDH7</accession>
<dbReference type="Proteomes" id="UP001279734">
    <property type="component" value="Unassembled WGS sequence"/>
</dbReference>
<dbReference type="AlphaFoldDB" id="A0AAD3TDH7"/>
<evidence type="ECO:0000313" key="6">
    <source>
        <dbReference type="Proteomes" id="UP001279734"/>
    </source>
</evidence>
<reference evidence="5" key="1">
    <citation type="submission" date="2023-05" db="EMBL/GenBank/DDBJ databases">
        <title>Nepenthes gracilis genome sequencing.</title>
        <authorList>
            <person name="Fukushima K."/>
        </authorList>
    </citation>
    <scope>NUCLEOTIDE SEQUENCE</scope>
    <source>
        <strain evidence="5">SING2019-196</strain>
    </source>
</reference>
<dbReference type="PROSITE" id="PS50084">
    <property type="entry name" value="KH_TYPE_1"/>
    <property type="match status" value="1"/>
</dbReference>
<gene>
    <name evidence="5" type="ORF">Nepgr_029031</name>
</gene>
<dbReference type="PANTHER" id="PTHR10288">
    <property type="entry name" value="KH DOMAIN CONTAINING RNA BINDING PROTEIN"/>
    <property type="match status" value="1"/>
</dbReference>
<comment type="caution">
    <text evidence="5">The sequence shown here is derived from an EMBL/GenBank/DDBJ whole genome shotgun (WGS) entry which is preliminary data.</text>
</comment>
<feature type="domain" description="K Homology" evidence="4">
    <location>
        <begin position="45"/>
        <end position="103"/>
    </location>
</feature>
<dbReference type="Gene3D" id="3.30.1370.10">
    <property type="entry name" value="K Homology domain, type 1"/>
    <property type="match status" value="1"/>
</dbReference>
<dbReference type="InterPro" id="IPR036612">
    <property type="entry name" value="KH_dom_type_1_sf"/>
</dbReference>
<feature type="region of interest" description="Disordered" evidence="3">
    <location>
        <begin position="1"/>
        <end position="27"/>
    </location>
</feature>
<evidence type="ECO:0000313" key="5">
    <source>
        <dbReference type="EMBL" id="GMH27188.1"/>
    </source>
</evidence>
<evidence type="ECO:0000259" key="4">
    <source>
        <dbReference type="SMART" id="SM00322"/>
    </source>
</evidence>
<dbReference type="EMBL" id="BSYO01000032">
    <property type="protein sequence ID" value="GMH27188.1"/>
    <property type="molecule type" value="Genomic_DNA"/>
</dbReference>
<dbReference type="InterPro" id="IPR004087">
    <property type="entry name" value="KH_dom"/>
</dbReference>
<proteinExistence type="predicted"/>
<dbReference type="Pfam" id="PF00013">
    <property type="entry name" value="KH_1"/>
    <property type="match status" value="1"/>
</dbReference>
<dbReference type="InterPro" id="IPR004088">
    <property type="entry name" value="KH_dom_type_1"/>
</dbReference>
<protein>
    <recommendedName>
        <fullName evidence="4">K Homology domain-containing protein</fullName>
    </recommendedName>
</protein>
<evidence type="ECO:0000256" key="2">
    <source>
        <dbReference type="PROSITE-ProRule" id="PRU00117"/>
    </source>
</evidence>
<feature type="compositionally biased region" description="Basic residues" evidence="3">
    <location>
        <begin position="7"/>
        <end position="22"/>
    </location>
</feature>
<keyword evidence="2" id="KW-0694">RNA-binding</keyword>
<name>A0AAD3TDH7_NEPGR</name>
<organism evidence="5 6">
    <name type="scientific">Nepenthes gracilis</name>
    <name type="common">Slender pitcher plant</name>
    <dbReference type="NCBI Taxonomy" id="150966"/>
    <lineage>
        <taxon>Eukaryota</taxon>
        <taxon>Viridiplantae</taxon>
        <taxon>Streptophyta</taxon>
        <taxon>Embryophyta</taxon>
        <taxon>Tracheophyta</taxon>
        <taxon>Spermatophyta</taxon>
        <taxon>Magnoliopsida</taxon>
        <taxon>eudicotyledons</taxon>
        <taxon>Gunneridae</taxon>
        <taxon>Pentapetalae</taxon>
        <taxon>Caryophyllales</taxon>
        <taxon>Nepenthaceae</taxon>
        <taxon>Nepenthes</taxon>
    </lineage>
</organism>
<dbReference type="GO" id="GO:0003723">
    <property type="term" value="F:RNA binding"/>
    <property type="evidence" value="ECO:0007669"/>
    <property type="project" value="UniProtKB-UniRule"/>
</dbReference>
<sequence>MDGNRRSFFKKRPATQFKKKGSNKKEKWNNLIQEHNKSSGESNPPDTVYRILCPSRKIGGVIGKGGSIINALREETQAKITVARSVPGSDERVIMISSPPQKV</sequence>
<evidence type="ECO:0000256" key="1">
    <source>
        <dbReference type="ARBA" id="ARBA00022737"/>
    </source>
</evidence>
<evidence type="ECO:0000256" key="3">
    <source>
        <dbReference type="SAM" id="MobiDB-lite"/>
    </source>
</evidence>